<comment type="cofactor">
    <cofactor evidence="1 6">
        <name>heme</name>
        <dbReference type="ChEBI" id="CHEBI:30413"/>
    </cofactor>
</comment>
<evidence type="ECO:0000256" key="1">
    <source>
        <dbReference type="ARBA" id="ARBA00001971"/>
    </source>
</evidence>
<dbReference type="OMA" id="EYLLRNW"/>
<evidence type="ECO:0000256" key="2">
    <source>
        <dbReference type="ARBA" id="ARBA00010617"/>
    </source>
</evidence>
<dbReference type="InterPro" id="IPR050529">
    <property type="entry name" value="CYP450_sterol_14alpha_dmase"/>
</dbReference>
<keyword evidence="4 6" id="KW-0479">Metal-binding</keyword>
<dbReference type="HOGENOM" id="CLU_018012_5_1_1"/>
<dbReference type="PANTHER" id="PTHR24304:SF2">
    <property type="entry name" value="24-HYDROXYCHOLESTEROL 7-ALPHA-HYDROXYLASE"/>
    <property type="match status" value="1"/>
</dbReference>
<evidence type="ECO:0000313" key="8">
    <source>
        <dbReference type="EMBL" id="GAA98184.1"/>
    </source>
</evidence>
<evidence type="ECO:0008006" key="10">
    <source>
        <dbReference type="Google" id="ProtNLM"/>
    </source>
</evidence>
<reference evidence="8 9" key="1">
    <citation type="journal article" date="2011" name="J. Gen. Appl. Microbiol.">
        <title>Draft genome sequencing of the enigmatic basidiomycete Mixia osmundae.</title>
        <authorList>
            <person name="Nishida H."/>
            <person name="Nagatsuka Y."/>
            <person name="Sugiyama J."/>
        </authorList>
    </citation>
    <scope>NUCLEOTIDE SEQUENCE [LARGE SCALE GENOMIC DNA]</scope>
    <source>
        <strain evidence="9">CBS 9802 / IAM 14324 / JCM 22182 / KY 12970</strain>
    </source>
</reference>
<keyword evidence="7" id="KW-0732">Signal</keyword>
<dbReference type="EMBL" id="BABT02000150">
    <property type="protein sequence ID" value="GAA98184.1"/>
    <property type="molecule type" value="Genomic_DNA"/>
</dbReference>
<dbReference type="PANTHER" id="PTHR24304">
    <property type="entry name" value="CYTOCHROME P450 FAMILY 7"/>
    <property type="match status" value="1"/>
</dbReference>
<dbReference type="Pfam" id="PF00067">
    <property type="entry name" value="p450"/>
    <property type="match status" value="1"/>
</dbReference>
<keyword evidence="9" id="KW-1185">Reference proteome</keyword>
<feature type="chain" id="PRO_5009955756" description="Cytochrome P450" evidence="7">
    <location>
        <begin position="23"/>
        <end position="523"/>
    </location>
</feature>
<comment type="similarity">
    <text evidence="2">Belongs to the cytochrome P450 family.</text>
</comment>
<dbReference type="OrthoDB" id="3366823at2759"/>
<evidence type="ECO:0000256" key="5">
    <source>
        <dbReference type="ARBA" id="ARBA00023004"/>
    </source>
</evidence>
<feature type="binding site" description="axial binding residue" evidence="6">
    <location>
        <position position="441"/>
    </location>
    <ligand>
        <name>heme</name>
        <dbReference type="ChEBI" id="CHEBI:30413"/>
    </ligand>
    <ligandPart>
        <name>Fe</name>
        <dbReference type="ChEBI" id="CHEBI:18248"/>
    </ligandPart>
</feature>
<evidence type="ECO:0000313" key="9">
    <source>
        <dbReference type="Proteomes" id="UP000009131"/>
    </source>
</evidence>
<protein>
    <recommendedName>
        <fullName evidence="10">Cytochrome P450</fullName>
    </recommendedName>
</protein>
<accession>G7E5S4</accession>
<dbReference type="eggNOG" id="KOG0684">
    <property type="taxonomic scope" value="Eukaryota"/>
</dbReference>
<evidence type="ECO:0000256" key="4">
    <source>
        <dbReference type="ARBA" id="ARBA00022723"/>
    </source>
</evidence>
<dbReference type="AlphaFoldDB" id="G7E5S4"/>
<keyword evidence="5 6" id="KW-0408">Iron</keyword>
<organism evidence="8 9">
    <name type="scientific">Mixia osmundae (strain CBS 9802 / IAM 14324 / JCM 22182 / KY 12970)</name>
    <dbReference type="NCBI Taxonomy" id="764103"/>
    <lineage>
        <taxon>Eukaryota</taxon>
        <taxon>Fungi</taxon>
        <taxon>Dikarya</taxon>
        <taxon>Basidiomycota</taxon>
        <taxon>Pucciniomycotina</taxon>
        <taxon>Mixiomycetes</taxon>
        <taxon>Mixiales</taxon>
        <taxon>Mixiaceae</taxon>
        <taxon>Mixia</taxon>
    </lineage>
</organism>
<comment type="caution">
    <text evidence="8">The sequence shown here is derived from an EMBL/GenBank/DDBJ whole genome shotgun (WGS) entry which is preliminary data.</text>
</comment>
<reference evidence="8 9" key="2">
    <citation type="journal article" date="2012" name="Open Biol.">
        <title>Characteristics of nucleosomes and linker DNA regions on the genome of the basidiomycete Mixia osmundae revealed by mono- and dinucleosome mapping.</title>
        <authorList>
            <person name="Nishida H."/>
            <person name="Kondo S."/>
            <person name="Matsumoto T."/>
            <person name="Suzuki Y."/>
            <person name="Yoshikawa H."/>
            <person name="Taylor T.D."/>
            <person name="Sugiyama J."/>
        </authorList>
    </citation>
    <scope>NUCLEOTIDE SEQUENCE [LARGE SCALE GENOMIC DNA]</scope>
    <source>
        <strain evidence="9">CBS 9802 / IAM 14324 / JCM 22182 / KY 12970</strain>
    </source>
</reference>
<dbReference type="GO" id="GO:0016705">
    <property type="term" value="F:oxidoreductase activity, acting on paired donors, with incorporation or reduction of molecular oxygen"/>
    <property type="evidence" value="ECO:0007669"/>
    <property type="project" value="InterPro"/>
</dbReference>
<dbReference type="InterPro" id="IPR001128">
    <property type="entry name" value="Cyt_P450"/>
</dbReference>
<dbReference type="InterPro" id="IPR036396">
    <property type="entry name" value="Cyt_P450_sf"/>
</dbReference>
<keyword evidence="3 6" id="KW-0349">Heme</keyword>
<dbReference type="Proteomes" id="UP000009131">
    <property type="component" value="Unassembled WGS sequence"/>
</dbReference>
<dbReference type="InterPro" id="IPR002403">
    <property type="entry name" value="Cyt_P450_E_grp-IV"/>
</dbReference>
<dbReference type="PRINTS" id="PR00465">
    <property type="entry name" value="EP450IV"/>
</dbReference>
<dbReference type="STRING" id="764103.G7E5S4"/>
<sequence length="523" mass="56885">MELWQLCLLLGVLLAIWFLSSGRMPAKGGAQVPPMIRHGLPIIGPAIALGKDPMSFLAQCQRKYGNVFTLPLPRQTFVIDAKLTQHIYGLREDSLSFQRIRVLLQGAAFGVGEEANIDPAMRAWYYPLHSKLMSQANLPNLVDALVRDLRTSLLAKANELPSGGQEIDLVSFVFNVAYDSTAMAIFGPGLDARAIQQDFLTFDDSFPLLVAGIPIWCLPKINRARKRLLNVFEKYALDEEAMDSASDLIRELVKALKTTRWSRQTMAAMIYGEFWAALANVVYVVVHNVLFCVQSPGMVGAIRAELHGSLSPDEDGSPSIAAEAVRLEATGNADRFPALTSACWESIRLFVSAASIRVAEVDVVLSASKAADEAPPYLIKKGTKIVCVMRPLATDESADSLFGSDAKTWKGIRHLDSQGRSTVQTNYSKLSMSFGGGVSKCEGRYFAAAELQAITAMILLLFDIEVTGTINAQGKALDANSSPHAPAYNRPAGVITAGFDESRHFTGALHPTGKVCAIIHRRT</sequence>
<name>G7E5S4_MIXOS</name>
<gene>
    <name evidence="8" type="primary">Mo04867</name>
    <name evidence="8" type="ORF">E5Q_04867</name>
</gene>
<evidence type="ECO:0000256" key="6">
    <source>
        <dbReference type="PIRSR" id="PIRSR602403-1"/>
    </source>
</evidence>
<evidence type="ECO:0000256" key="3">
    <source>
        <dbReference type="ARBA" id="ARBA00022617"/>
    </source>
</evidence>
<dbReference type="GO" id="GO:0005506">
    <property type="term" value="F:iron ion binding"/>
    <property type="evidence" value="ECO:0007669"/>
    <property type="project" value="InterPro"/>
</dbReference>
<feature type="signal peptide" evidence="7">
    <location>
        <begin position="1"/>
        <end position="22"/>
    </location>
</feature>
<dbReference type="RefSeq" id="XP_014569293.1">
    <property type="nucleotide sequence ID" value="XM_014713807.1"/>
</dbReference>
<dbReference type="GO" id="GO:0008395">
    <property type="term" value="F:steroid hydroxylase activity"/>
    <property type="evidence" value="ECO:0007669"/>
    <property type="project" value="TreeGrafter"/>
</dbReference>
<dbReference type="GO" id="GO:0020037">
    <property type="term" value="F:heme binding"/>
    <property type="evidence" value="ECO:0007669"/>
    <property type="project" value="InterPro"/>
</dbReference>
<dbReference type="SUPFAM" id="SSF48264">
    <property type="entry name" value="Cytochrome P450"/>
    <property type="match status" value="1"/>
</dbReference>
<evidence type="ECO:0000256" key="7">
    <source>
        <dbReference type="SAM" id="SignalP"/>
    </source>
</evidence>
<dbReference type="InParanoid" id="G7E5S4"/>
<dbReference type="Gene3D" id="1.10.630.10">
    <property type="entry name" value="Cytochrome P450"/>
    <property type="match status" value="1"/>
</dbReference>
<proteinExistence type="inferred from homology"/>